<organism evidence="5 6">
    <name type="scientific">Cucurbita moschata</name>
    <name type="common">Winter crookneck squash</name>
    <name type="synonym">Cucurbita pepo var. moschata</name>
    <dbReference type="NCBI Taxonomy" id="3662"/>
    <lineage>
        <taxon>Eukaryota</taxon>
        <taxon>Viridiplantae</taxon>
        <taxon>Streptophyta</taxon>
        <taxon>Embryophyta</taxon>
        <taxon>Tracheophyta</taxon>
        <taxon>Spermatophyta</taxon>
        <taxon>Magnoliopsida</taxon>
        <taxon>eudicotyledons</taxon>
        <taxon>Gunneridae</taxon>
        <taxon>Pentapetalae</taxon>
        <taxon>rosids</taxon>
        <taxon>fabids</taxon>
        <taxon>Cucurbitales</taxon>
        <taxon>Cucurbitaceae</taxon>
        <taxon>Cucurbiteae</taxon>
        <taxon>Cucurbita</taxon>
    </lineage>
</organism>
<evidence type="ECO:0000256" key="2">
    <source>
        <dbReference type="ARBA" id="ARBA00023242"/>
    </source>
</evidence>
<dbReference type="GO" id="GO:0003700">
    <property type="term" value="F:DNA-binding transcription factor activity"/>
    <property type="evidence" value="ECO:0007669"/>
    <property type="project" value="TreeGrafter"/>
</dbReference>
<dbReference type="RefSeq" id="XP_022957977.1">
    <property type="nucleotide sequence ID" value="XM_023102209.1"/>
</dbReference>
<dbReference type="PANTHER" id="PTHR31319:SF71">
    <property type="entry name" value="CCT MOTIF FAMILY PROTEIN"/>
    <property type="match status" value="1"/>
</dbReference>
<name>A0A6J1H0N1_CUCMO</name>
<proteinExistence type="predicted"/>
<accession>A0A6J1H0N1</accession>
<evidence type="ECO:0000256" key="1">
    <source>
        <dbReference type="ARBA" id="ARBA00004123"/>
    </source>
</evidence>
<dbReference type="GeneID" id="111459344"/>
<comment type="subcellular location">
    <subcellularLocation>
        <location evidence="1 3">Nucleus</location>
    </subcellularLocation>
</comment>
<dbReference type="Proteomes" id="UP000504609">
    <property type="component" value="Unplaced"/>
</dbReference>
<keyword evidence="5" id="KW-1185">Reference proteome</keyword>
<dbReference type="GO" id="GO:0005634">
    <property type="term" value="C:nucleus"/>
    <property type="evidence" value="ECO:0007669"/>
    <property type="project" value="UniProtKB-SubCell"/>
</dbReference>
<evidence type="ECO:0000313" key="5">
    <source>
        <dbReference type="Proteomes" id="UP000504609"/>
    </source>
</evidence>
<evidence type="ECO:0000313" key="6">
    <source>
        <dbReference type="RefSeq" id="XP_022957977.1"/>
    </source>
</evidence>
<dbReference type="GO" id="GO:0009909">
    <property type="term" value="P:regulation of flower development"/>
    <property type="evidence" value="ECO:0007669"/>
    <property type="project" value="InterPro"/>
</dbReference>
<evidence type="ECO:0000259" key="4">
    <source>
        <dbReference type="PROSITE" id="PS51017"/>
    </source>
</evidence>
<dbReference type="PROSITE" id="PS51017">
    <property type="entry name" value="CCT"/>
    <property type="match status" value="1"/>
</dbReference>
<dbReference type="InterPro" id="IPR045281">
    <property type="entry name" value="CONSTANS-like"/>
</dbReference>
<sequence>MIFSVQLSVSNLFSWGTGEARGFLLLFFKAMEMYAETEHLLPYFQSYSELAKDFRKTHKLDSPLSYMVQTSTVYEYNMGGEGDLFKAPEPIIEESFSGINPMMAAISMMSCGNTNISLEGLKDADYFFSSKDVDLLQNDQLLSEVYYEYEKELLEKGAMQTPLSEVFDFKNKMSKTDENEPDSDAMLQNSVSSGCLRSMDGMQGPAMKSSLVDFSGVDVGEAYRMRRAFSEGDIKTLSNGNGSQFYSPLEPPPLLVSNCTAEERKEKLSRYRSKKTKRNFGRKIKYACRKALADSQPRIRGRFARTEEAEMRR</sequence>
<keyword evidence="2 3" id="KW-0539">Nucleus</keyword>
<dbReference type="InterPro" id="IPR010402">
    <property type="entry name" value="CCT_domain"/>
</dbReference>
<evidence type="ECO:0000256" key="3">
    <source>
        <dbReference type="PROSITE-ProRule" id="PRU00357"/>
    </source>
</evidence>
<dbReference type="AlphaFoldDB" id="A0A6J1H0N1"/>
<feature type="domain" description="CCT" evidence="4">
    <location>
        <begin position="264"/>
        <end position="306"/>
    </location>
</feature>
<dbReference type="Pfam" id="PF06203">
    <property type="entry name" value="CCT"/>
    <property type="match status" value="1"/>
</dbReference>
<dbReference type="PANTHER" id="PTHR31319">
    <property type="entry name" value="ZINC FINGER PROTEIN CONSTANS-LIKE 4"/>
    <property type="match status" value="1"/>
</dbReference>
<reference evidence="6" key="1">
    <citation type="submission" date="2025-08" db="UniProtKB">
        <authorList>
            <consortium name="RefSeq"/>
        </authorList>
    </citation>
    <scope>IDENTIFICATION</scope>
    <source>
        <tissue evidence="6">Young leaves</tissue>
    </source>
</reference>
<gene>
    <name evidence="6" type="primary">LOC111459344</name>
</gene>
<protein>
    <submittedName>
        <fullName evidence="6">Zinc finger protein CONSTANS-LIKE 1-like</fullName>
    </submittedName>
</protein>
<dbReference type="KEGG" id="cmos:111459344"/>